<name>A0A395LZR4_9BACT</name>
<dbReference type="InterPro" id="IPR023393">
    <property type="entry name" value="START-like_dom_sf"/>
</dbReference>
<evidence type="ECO:0000313" key="2">
    <source>
        <dbReference type="Proteomes" id="UP000266389"/>
    </source>
</evidence>
<comment type="caution">
    <text evidence="1">The sequence shown here is derived from an EMBL/GenBank/DDBJ whole genome shotgun (WGS) entry which is preliminary data.</text>
</comment>
<proteinExistence type="predicted"/>
<accession>A0A395LZR4</accession>
<protein>
    <submittedName>
        <fullName evidence="1">DUF1997 domain-containing protein</fullName>
    </submittedName>
</protein>
<reference evidence="1 2" key="1">
    <citation type="journal article" date="2011" name="ISME J.">
        <title>Community ecology of hot spring cyanobacterial mats: predominant populations and their functional potential.</title>
        <authorList>
            <person name="Klatt C.G."/>
            <person name="Wood J.M."/>
            <person name="Rusch D.B."/>
            <person name="Bateson M.M."/>
            <person name="Hamamura N."/>
            <person name="Heidelberg J.F."/>
            <person name="Grossman A.R."/>
            <person name="Bhaya D."/>
            <person name="Cohan F.M."/>
            <person name="Kuhl M."/>
            <person name="Bryant D.A."/>
            <person name="Ward D.M."/>
        </authorList>
    </citation>
    <scope>NUCLEOTIDE SEQUENCE [LARGE SCALE GENOMIC DNA]</scope>
    <source>
        <strain evidence="1">OS</strain>
    </source>
</reference>
<gene>
    <name evidence="1" type="ORF">D0433_08390</name>
</gene>
<dbReference type="Proteomes" id="UP000266389">
    <property type="component" value="Unassembled WGS sequence"/>
</dbReference>
<dbReference type="EMBL" id="PHFL01000051">
    <property type="protein sequence ID" value="RFM23931.1"/>
    <property type="molecule type" value="Genomic_DNA"/>
</dbReference>
<evidence type="ECO:0000313" key="1">
    <source>
        <dbReference type="EMBL" id="RFM23931.1"/>
    </source>
</evidence>
<dbReference type="AlphaFoldDB" id="A0A395LZR4"/>
<dbReference type="SUPFAM" id="SSF55961">
    <property type="entry name" value="Bet v1-like"/>
    <property type="match status" value="1"/>
</dbReference>
<organism evidence="1 2">
    <name type="scientific">Candidatus Thermochlorobacter aerophilus</name>
    <dbReference type="NCBI Taxonomy" id="1868324"/>
    <lineage>
        <taxon>Bacteria</taxon>
        <taxon>Pseudomonadati</taxon>
        <taxon>Chlorobiota</taxon>
        <taxon>Chlorobiia</taxon>
        <taxon>Chlorobiales</taxon>
        <taxon>Candidatus Thermochlorobacteriaceae</taxon>
        <taxon>Candidatus Thermochlorobacter</taxon>
    </lineage>
</organism>
<dbReference type="Gene3D" id="3.30.530.20">
    <property type="match status" value="1"/>
</dbReference>
<sequence>MEVIGKSHGQVILDSSLDRVYPFFADPKKLLSFNPFCKEVSPTELENVYRWDFEIMDPQSHPIHLIFFVEQIEHPWPDFSGGQIFWKDYPVIIEGEMPDDHTFIGKAHGEMLLKPLSLYQTFVDVSMKIHVNFAVPILLKFFPEPVIKLMSETAMSLGMQHVSRRMLDRIRQEFRCTVLDSTNFGSATVHD</sequence>